<name>A0A174XBK7_PARDI</name>
<evidence type="ECO:0000313" key="6">
    <source>
        <dbReference type="Proteomes" id="UP000450599"/>
    </source>
</evidence>
<dbReference type="Proteomes" id="UP000471216">
    <property type="component" value="Unassembled WGS sequence"/>
</dbReference>
<feature type="domain" description="DUF362" evidence="1">
    <location>
        <begin position="128"/>
        <end position="362"/>
    </location>
</feature>
<sequence length="436" mass="48983">MNIYVNKNKPFLDFIDIKEGDVVVVKPNLVKECKETDISEWKSVITSSSVIFAVSDYVCQRLRNTGKLIICDAPQTDSSFKLIAGKLDLYKIATDCAKKYGTVVEVVDLRNEEWTNKDGVIIDRKKLSGDPNGAIAFNLGKDSLFYGYKGEGKYYGADYDFKEVNSHHIKDRQEYLICGTPICADVFISLPKLKTHKKTGVTLSIKNLVGINADKNWLPHHTWGSPKSGGDEYPDLSLKRRIETIGSKFLKRMAIWYPALGTKLVHVARKEGARVFGSGKDTIRSGNWYGNDTTWRMTLDLNRCLLYGNPDGSLRISGRKRYYSIIDGEIGMEGAGPMQGDPKTCGVYISGEDPASVDAVAATLMGFDWKRLPVIREAFREITMPISEVDPLSIQIVSDIEEWNGSLNNLRNQEHFDFIPHFGWKGHIELPNHKSL</sequence>
<dbReference type="RefSeq" id="WP_057329628.1">
    <property type="nucleotide sequence ID" value="NZ_CZBM01000032.1"/>
</dbReference>
<evidence type="ECO:0000313" key="2">
    <source>
        <dbReference type="EMBL" id="CUQ56814.1"/>
    </source>
</evidence>
<dbReference type="EMBL" id="WKMW01000023">
    <property type="protein sequence ID" value="MRY86336.1"/>
    <property type="molecule type" value="Genomic_DNA"/>
</dbReference>
<evidence type="ECO:0000313" key="4">
    <source>
        <dbReference type="EMBL" id="MRZ08234.1"/>
    </source>
</evidence>
<dbReference type="Pfam" id="PF04015">
    <property type="entry name" value="DUF362"/>
    <property type="match status" value="1"/>
</dbReference>
<evidence type="ECO:0000259" key="1">
    <source>
        <dbReference type="Pfam" id="PF04015"/>
    </source>
</evidence>
<gene>
    <name evidence="2" type="ORF">ERS852560_04346</name>
    <name evidence="4" type="ORF">GKD54_18910</name>
    <name evidence="3" type="ORF">GKD58_19150</name>
</gene>
<protein>
    <submittedName>
        <fullName evidence="3">DUF362 domain-containing protein</fullName>
    </submittedName>
    <submittedName>
        <fullName evidence="2">Domain of uncharacterized function (DUF362)</fullName>
    </submittedName>
</protein>
<dbReference type="EMBL" id="CZBM01000032">
    <property type="protein sequence ID" value="CUQ56814.1"/>
    <property type="molecule type" value="Genomic_DNA"/>
</dbReference>
<evidence type="ECO:0000313" key="7">
    <source>
        <dbReference type="Proteomes" id="UP000471216"/>
    </source>
</evidence>
<evidence type="ECO:0000313" key="5">
    <source>
        <dbReference type="Proteomes" id="UP000095332"/>
    </source>
</evidence>
<dbReference type="EMBL" id="WKMX01000021">
    <property type="protein sequence ID" value="MRZ08234.1"/>
    <property type="molecule type" value="Genomic_DNA"/>
</dbReference>
<organism evidence="2 5">
    <name type="scientific">Parabacteroides distasonis</name>
    <dbReference type="NCBI Taxonomy" id="823"/>
    <lineage>
        <taxon>Bacteria</taxon>
        <taxon>Pseudomonadati</taxon>
        <taxon>Bacteroidota</taxon>
        <taxon>Bacteroidia</taxon>
        <taxon>Bacteroidales</taxon>
        <taxon>Tannerellaceae</taxon>
        <taxon>Parabacteroides</taxon>
    </lineage>
</organism>
<proteinExistence type="predicted"/>
<accession>A0A174XBK7</accession>
<dbReference type="Proteomes" id="UP000450599">
    <property type="component" value="Unassembled WGS sequence"/>
</dbReference>
<evidence type="ECO:0000313" key="3">
    <source>
        <dbReference type="EMBL" id="MRY86336.1"/>
    </source>
</evidence>
<reference evidence="6 7" key="2">
    <citation type="journal article" date="2019" name="Nat. Med.">
        <title>A library of human gut bacterial isolates paired with longitudinal multiomics data enables mechanistic microbiome research.</title>
        <authorList>
            <person name="Poyet M."/>
            <person name="Groussin M."/>
            <person name="Gibbons S.M."/>
            <person name="Avila-Pacheco J."/>
            <person name="Jiang X."/>
            <person name="Kearney S.M."/>
            <person name="Perrotta A.R."/>
            <person name="Berdy B."/>
            <person name="Zhao S."/>
            <person name="Lieberman T.D."/>
            <person name="Swanson P.K."/>
            <person name="Smith M."/>
            <person name="Roesemann S."/>
            <person name="Alexander J.E."/>
            <person name="Rich S.A."/>
            <person name="Livny J."/>
            <person name="Vlamakis H."/>
            <person name="Clish C."/>
            <person name="Bullock K."/>
            <person name="Deik A."/>
            <person name="Scott J."/>
            <person name="Pierce K.A."/>
            <person name="Xavier R.J."/>
            <person name="Alm E.J."/>
        </authorList>
    </citation>
    <scope>NUCLEOTIDE SEQUENCE [LARGE SCALE GENOMIC DNA]</scope>
    <source>
        <strain evidence="4 7">BIOML-A10</strain>
        <strain evidence="3 6">BIOML-A11</strain>
    </source>
</reference>
<dbReference type="Proteomes" id="UP000095332">
    <property type="component" value="Unassembled WGS sequence"/>
</dbReference>
<dbReference type="AlphaFoldDB" id="A0A174XBK7"/>
<dbReference type="InterPro" id="IPR007160">
    <property type="entry name" value="DUF362"/>
</dbReference>
<reference evidence="2 5" key="1">
    <citation type="submission" date="2015-09" db="EMBL/GenBank/DDBJ databases">
        <authorList>
            <consortium name="Pathogen Informatics"/>
        </authorList>
    </citation>
    <scope>NUCLEOTIDE SEQUENCE [LARGE SCALE GENOMIC DNA]</scope>
    <source>
        <strain evidence="2 5">2789STDY5834948</strain>
    </source>
</reference>